<keyword evidence="4" id="KW-1185">Reference proteome</keyword>
<dbReference type="GeneID" id="93619805"/>
<proteinExistence type="predicted"/>
<name>I1CI49_RHIO9</name>
<gene>
    <name evidence="3" type="ORF">RO3G_12840</name>
</gene>
<dbReference type="VEuPathDB" id="FungiDB:RO3G_12840"/>
<keyword evidence="2" id="KW-1133">Transmembrane helix</keyword>
<keyword evidence="2" id="KW-0812">Transmembrane</keyword>
<dbReference type="Pfam" id="PF12400">
    <property type="entry name" value="STIMATE"/>
    <property type="match status" value="1"/>
</dbReference>
<dbReference type="eggNOG" id="ENOG502S1HE">
    <property type="taxonomic scope" value="Eukaryota"/>
</dbReference>
<organism evidence="3 4">
    <name type="scientific">Rhizopus delemar (strain RA 99-880 / ATCC MYA-4621 / FGSC 9543 / NRRL 43880)</name>
    <name type="common">Mucormycosis agent</name>
    <name type="synonym">Rhizopus arrhizus var. delemar</name>
    <dbReference type="NCBI Taxonomy" id="246409"/>
    <lineage>
        <taxon>Eukaryota</taxon>
        <taxon>Fungi</taxon>
        <taxon>Fungi incertae sedis</taxon>
        <taxon>Mucoromycota</taxon>
        <taxon>Mucoromycotina</taxon>
        <taxon>Mucoromycetes</taxon>
        <taxon>Mucorales</taxon>
        <taxon>Mucorineae</taxon>
        <taxon>Rhizopodaceae</taxon>
        <taxon>Rhizopus</taxon>
    </lineage>
</organism>
<dbReference type="PANTHER" id="PTHR31735">
    <property type="entry name" value="VACUOLAR MEMBRANE PROTEIN YPL162C"/>
    <property type="match status" value="1"/>
</dbReference>
<dbReference type="EMBL" id="CH476742">
    <property type="protein sequence ID" value="EIE88129.1"/>
    <property type="molecule type" value="Genomic_DNA"/>
</dbReference>
<dbReference type="InParanoid" id="I1CI49"/>
<dbReference type="InterPro" id="IPR022127">
    <property type="entry name" value="STIMATE/YPL162C"/>
</dbReference>
<accession>I1CI49</accession>
<evidence type="ECO:0000256" key="2">
    <source>
        <dbReference type="SAM" id="Phobius"/>
    </source>
</evidence>
<feature type="transmembrane region" description="Helical" evidence="2">
    <location>
        <begin position="69"/>
        <end position="92"/>
    </location>
</feature>
<dbReference type="PANTHER" id="PTHR31735:SF1">
    <property type="entry name" value="VACUOLAR MEMBRANE PROTEIN YPL162C"/>
    <property type="match status" value="1"/>
</dbReference>
<dbReference type="AlphaFoldDB" id="I1CI49"/>
<feature type="region of interest" description="Disordered" evidence="1">
    <location>
        <begin position="240"/>
        <end position="266"/>
    </location>
</feature>
<feature type="transmembrane region" description="Helical" evidence="2">
    <location>
        <begin position="112"/>
        <end position="131"/>
    </location>
</feature>
<dbReference type="Proteomes" id="UP000009138">
    <property type="component" value="Unassembled WGS sequence"/>
</dbReference>
<dbReference type="OrthoDB" id="431202at2759"/>
<feature type="compositionally biased region" description="Polar residues" evidence="1">
    <location>
        <begin position="243"/>
        <end position="255"/>
    </location>
</feature>
<feature type="transmembrane region" description="Helical" evidence="2">
    <location>
        <begin position="206"/>
        <end position="229"/>
    </location>
</feature>
<dbReference type="OMA" id="LNCFQYF"/>
<reference evidence="3 4" key="1">
    <citation type="journal article" date="2009" name="PLoS Genet.">
        <title>Genomic analysis of the basal lineage fungus Rhizopus oryzae reveals a whole-genome duplication.</title>
        <authorList>
            <person name="Ma L.-J."/>
            <person name="Ibrahim A.S."/>
            <person name="Skory C."/>
            <person name="Grabherr M.G."/>
            <person name="Burger G."/>
            <person name="Butler M."/>
            <person name="Elias M."/>
            <person name="Idnurm A."/>
            <person name="Lang B.F."/>
            <person name="Sone T."/>
            <person name="Abe A."/>
            <person name="Calvo S.E."/>
            <person name="Corrochano L.M."/>
            <person name="Engels R."/>
            <person name="Fu J."/>
            <person name="Hansberg W."/>
            <person name="Kim J.-M."/>
            <person name="Kodira C.D."/>
            <person name="Koehrsen M.J."/>
            <person name="Liu B."/>
            <person name="Miranda-Saavedra D."/>
            <person name="O'Leary S."/>
            <person name="Ortiz-Castellanos L."/>
            <person name="Poulter R."/>
            <person name="Rodriguez-Romero J."/>
            <person name="Ruiz-Herrera J."/>
            <person name="Shen Y.-Q."/>
            <person name="Zeng Q."/>
            <person name="Galagan J."/>
            <person name="Birren B.W."/>
            <person name="Cuomo C.A."/>
            <person name="Wickes B.L."/>
        </authorList>
    </citation>
    <scope>NUCLEOTIDE SEQUENCE [LARGE SCALE GENOMIC DNA]</scope>
    <source>
        <strain evidence="4">RA 99-880 / ATCC MYA-4621 / FGSC 9543 / NRRL 43880</strain>
    </source>
</reference>
<dbReference type="STRING" id="246409.I1CI49"/>
<evidence type="ECO:0000313" key="3">
    <source>
        <dbReference type="EMBL" id="EIE88129.1"/>
    </source>
</evidence>
<evidence type="ECO:0000256" key="1">
    <source>
        <dbReference type="SAM" id="MobiDB-lite"/>
    </source>
</evidence>
<feature type="compositionally biased region" description="Basic and acidic residues" evidence="1">
    <location>
        <begin position="257"/>
        <end position="266"/>
    </location>
</feature>
<keyword evidence="2" id="KW-0472">Membrane</keyword>
<sequence length="266" mass="30899">MLAIQSQRYLNNLFYSIDNCNESASLNPDDEGCKLLDSFAILVQITLATTAILTLFYKRSRERPQRKVIVWVLDVAKQFAGAAVIHFLNLAISYIAGRPKDGGPRTNLCVWYFLNVAIDTTVGVAILWFWLKLIQNLLALLNVKDIKTGQYGEPPLRHMLFPWFKQTFIFILAESLMKLCVYWMFQHLPFLFAFGEWVLRWTEGNYRYQVIFVMLIFPLVMNIIQFWIVDTIVKVTPKEQQKSMESQESVSTMNDNNDERAPLLPK</sequence>
<dbReference type="GO" id="GO:0016020">
    <property type="term" value="C:membrane"/>
    <property type="evidence" value="ECO:0007669"/>
    <property type="project" value="TreeGrafter"/>
</dbReference>
<protein>
    <submittedName>
        <fullName evidence="3">Uncharacterized protein</fullName>
    </submittedName>
</protein>
<feature type="transmembrane region" description="Helical" evidence="2">
    <location>
        <begin position="167"/>
        <end position="186"/>
    </location>
</feature>
<dbReference type="RefSeq" id="XP_067523525.1">
    <property type="nucleotide sequence ID" value="XM_067667424.1"/>
</dbReference>
<feature type="transmembrane region" description="Helical" evidence="2">
    <location>
        <begin position="38"/>
        <end position="57"/>
    </location>
</feature>
<evidence type="ECO:0000313" key="4">
    <source>
        <dbReference type="Proteomes" id="UP000009138"/>
    </source>
</evidence>